<evidence type="ECO:0000256" key="6">
    <source>
        <dbReference type="RuleBase" id="RU000461"/>
    </source>
</evidence>
<keyword evidence="2 5" id="KW-0349">Heme</keyword>
<dbReference type="EMBL" id="BPPX01000004">
    <property type="protein sequence ID" value="GJC79789.1"/>
    <property type="molecule type" value="Genomic_DNA"/>
</dbReference>
<gene>
    <name evidence="7" type="ORF">ColLi_02627</name>
</gene>
<dbReference type="PANTHER" id="PTHR24305:SF190">
    <property type="entry name" value="P450, PUTATIVE (EUROFUNG)-RELATED"/>
    <property type="match status" value="1"/>
</dbReference>
<keyword evidence="3 5" id="KW-0479">Metal-binding</keyword>
<dbReference type="PROSITE" id="PS00086">
    <property type="entry name" value="CYTOCHROME_P450"/>
    <property type="match status" value="1"/>
</dbReference>
<dbReference type="InterPro" id="IPR002401">
    <property type="entry name" value="Cyt_P450_E_grp-I"/>
</dbReference>
<name>A0AA37GFJ7_9PEZI</name>
<evidence type="ECO:0000313" key="7">
    <source>
        <dbReference type="EMBL" id="GJC79789.1"/>
    </source>
</evidence>
<proteinExistence type="inferred from homology"/>
<dbReference type="InterPro" id="IPR001128">
    <property type="entry name" value="Cyt_P450"/>
</dbReference>
<dbReference type="InterPro" id="IPR050121">
    <property type="entry name" value="Cytochrome_P450_monoxygenase"/>
</dbReference>
<dbReference type="PRINTS" id="PR00463">
    <property type="entry name" value="EP450I"/>
</dbReference>
<protein>
    <submittedName>
        <fullName evidence="7">Pisatin demethylase</fullName>
    </submittedName>
</protein>
<evidence type="ECO:0000256" key="5">
    <source>
        <dbReference type="PIRSR" id="PIRSR602401-1"/>
    </source>
</evidence>
<evidence type="ECO:0000256" key="4">
    <source>
        <dbReference type="ARBA" id="ARBA00023004"/>
    </source>
</evidence>
<keyword evidence="6" id="KW-0560">Oxidoreductase</keyword>
<feature type="binding site" description="axial binding residue" evidence="5">
    <location>
        <position position="453"/>
    </location>
    <ligand>
        <name>heme</name>
        <dbReference type="ChEBI" id="CHEBI:30413"/>
    </ligand>
    <ligandPart>
        <name>Fe</name>
        <dbReference type="ChEBI" id="CHEBI:18248"/>
    </ligandPart>
</feature>
<evidence type="ECO:0000256" key="1">
    <source>
        <dbReference type="ARBA" id="ARBA00001971"/>
    </source>
</evidence>
<dbReference type="InterPro" id="IPR036396">
    <property type="entry name" value="Cyt_P450_sf"/>
</dbReference>
<reference evidence="7 8" key="1">
    <citation type="submission" date="2021-07" db="EMBL/GenBank/DDBJ databases">
        <title>Genome data of Colletotrichum spaethianum.</title>
        <authorList>
            <person name="Utami Y.D."/>
            <person name="Hiruma K."/>
        </authorList>
    </citation>
    <scope>NUCLEOTIDE SEQUENCE [LARGE SCALE GENOMIC DNA]</scope>
    <source>
        <strain evidence="7 8">MAFF 242679</strain>
    </source>
</reference>
<dbReference type="InterPro" id="IPR017972">
    <property type="entry name" value="Cyt_P450_CS"/>
</dbReference>
<dbReference type="GO" id="GO:0005506">
    <property type="term" value="F:iron ion binding"/>
    <property type="evidence" value="ECO:0007669"/>
    <property type="project" value="InterPro"/>
</dbReference>
<comment type="caution">
    <text evidence="7">The sequence shown here is derived from an EMBL/GenBank/DDBJ whole genome shotgun (WGS) entry which is preliminary data.</text>
</comment>
<keyword evidence="4 5" id="KW-0408">Iron</keyword>
<dbReference type="Gene3D" id="1.10.630.10">
    <property type="entry name" value="Cytochrome P450"/>
    <property type="match status" value="1"/>
</dbReference>
<dbReference type="CDD" id="cd11060">
    <property type="entry name" value="CYP57A1-like"/>
    <property type="match status" value="1"/>
</dbReference>
<dbReference type="PANTHER" id="PTHR24305">
    <property type="entry name" value="CYTOCHROME P450"/>
    <property type="match status" value="1"/>
</dbReference>
<evidence type="ECO:0000313" key="8">
    <source>
        <dbReference type="Proteomes" id="UP001055172"/>
    </source>
</evidence>
<dbReference type="Pfam" id="PF00067">
    <property type="entry name" value="p450"/>
    <property type="match status" value="1"/>
</dbReference>
<evidence type="ECO:0000256" key="2">
    <source>
        <dbReference type="ARBA" id="ARBA00022617"/>
    </source>
</evidence>
<evidence type="ECO:0000256" key="3">
    <source>
        <dbReference type="ARBA" id="ARBA00022723"/>
    </source>
</evidence>
<dbReference type="GO" id="GO:0016705">
    <property type="term" value="F:oxidoreductase activity, acting on paired donors, with incorporation or reduction of molecular oxygen"/>
    <property type="evidence" value="ECO:0007669"/>
    <property type="project" value="InterPro"/>
</dbReference>
<comment type="similarity">
    <text evidence="6">Belongs to the cytochrome P450 family.</text>
</comment>
<comment type="cofactor">
    <cofactor evidence="1 5">
        <name>heme</name>
        <dbReference type="ChEBI" id="CHEBI:30413"/>
    </cofactor>
</comment>
<keyword evidence="8" id="KW-1185">Reference proteome</keyword>
<dbReference type="PRINTS" id="PR00385">
    <property type="entry name" value="P450"/>
</dbReference>
<dbReference type="SUPFAM" id="SSF48264">
    <property type="entry name" value="Cytochrome P450"/>
    <property type="match status" value="1"/>
</dbReference>
<dbReference type="AlphaFoldDB" id="A0AA37GFJ7"/>
<dbReference type="GO" id="GO:0020037">
    <property type="term" value="F:heme binding"/>
    <property type="evidence" value="ECO:0007669"/>
    <property type="project" value="InterPro"/>
</dbReference>
<dbReference type="GO" id="GO:0004497">
    <property type="term" value="F:monooxygenase activity"/>
    <property type="evidence" value="ECO:0007669"/>
    <property type="project" value="UniProtKB-KW"/>
</dbReference>
<organism evidence="7 8">
    <name type="scientific">Colletotrichum liriopes</name>
    <dbReference type="NCBI Taxonomy" id="708192"/>
    <lineage>
        <taxon>Eukaryota</taxon>
        <taxon>Fungi</taxon>
        <taxon>Dikarya</taxon>
        <taxon>Ascomycota</taxon>
        <taxon>Pezizomycotina</taxon>
        <taxon>Sordariomycetes</taxon>
        <taxon>Hypocreomycetidae</taxon>
        <taxon>Glomerellales</taxon>
        <taxon>Glomerellaceae</taxon>
        <taxon>Colletotrichum</taxon>
        <taxon>Colletotrichum spaethianum species complex</taxon>
    </lineage>
</organism>
<accession>A0AA37GFJ7</accession>
<dbReference type="FunFam" id="1.10.630.10:FF:000050">
    <property type="entry name" value="Cytochrome P450 monooxygenase"/>
    <property type="match status" value="1"/>
</dbReference>
<dbReference type="Proteomes" id="UP001055172">
    <property type="component" value="Unassembled WGS sequence"/>
</dbReference>
<keyword evidence="6" id="KW-0503">Monooxygenase</keyword>
<sequence length="517" mass="58501">MITLLLLGFVAFVLVAHLTISFLEWFRSPLRSVPGPPLASVTNLWYFQRLKQGSFEKVNLALHEKYGPVVRYGPNRYSINDPEVSKTIYGHGTQFIKSSWYTTWEPSEDVWNLFSDRSITRHSRNRRFYSNAYSMTSLVHYEPYLDECGALFSQRLSEFSKAGALVDFGHWFQCFAFDAVAMMTYGKRLGFLDSGEDIGKVIQNLDENLVYSSLAGIYPFIHRKVLPLSDKLASILGTAKLTYVLKFTNDRIAEMRALPASIIKPKHDANGAPIEESFLSKFLAKHDEEPEQFTNYHLLIGCASNMVAGSDTTGISLSAILYLLLKNPSTLKQLREEIADFSGRGELSEAPTFKQSQQMPYLQAVLKESLRVHPAVALPLERVVPPSGATINGRFFPGGTIVAINCWVHHRNKDIFGEDANQFRPERWLIDDGAKLSVMNRNWIPFGLGSRTCLGKNVSILEMSKLIPRIIRDFDFKLEGDAALPGGAWKTRNAWFLKPRNFHVRVERRKATESSES</sequence>